<evidence type="ECO:0000313" key="2">
    <source>
        <dbReference type="EMBL" id="KAJ8421545.1"/>
    </source>
</evidence>
<feature type="region of interest" description="Disordered" evidence="1">
    <location>
        <begin position="192"/>
        <end position="212"/>
    </location>
</feature>
<protein>
    <submittedName>
        <fullName evidence="2">Uncharacterized protein</fullName>
    </submittedName>
</protein>
<keyword evidence="3" id="KW-1185">Reference proteome</keyword>
<evidence type="ECO:0000256" key="1">
    <source>
        <dbReference type="SAM" id="MobiDB-lite"/>
    </source>
</evidence>
<dbReference type="AlphaFoldDB" id="A0A9Q1GM58"/>
<gene>
    <name evidence="2" type="ORF">Cgig2_028294</name>
</gene>
<dbReference type="Proteomes" id="UP001153076">
    <property type="component" value="Unassembled WGS sequence"/>
</dbReference>
<feature type="region of interest" description="Disordered" evidence="1">
    <location>
        <begin position="28"/>
        <end position="55"/>
    </location>
</feature>
<accession>A0A9Q1GM58</accession>
<evidence type="ECO:0000313" key="3">
    <source>
        <dbReference type="Proteomes" id="UP001153076"/>
    </source>
</evidence>
<name>A0A9Q1GM58_9CARY</name>
<organism evidence="2 3">
    <name type="scientific">Carnegiea gigantea</name>
    <dbReference type="NCBI Taxonomy" id="171969"/>
    <lineage>
        <taxon>Eukaryota</taxon>
        <taxon>Viridiplantae</taxon>
        <taxon>Streptophyta</taxon>
        <taxon>Embryophyta</taxon>
        <taxon>Tracheophyta</taxon>
        <taxon>Spermatophyta</taxon>
        <taxon>Magnoliopsida</taxon>
        <taxon>eudicotyledons</taxon>
        <taxon>Gunneridae</taxon>
        <taxon>Pentapetalae</taxon>
        <taxon>Caryophyllales</taxon>
        <taxon>Cactineae</taxon>
        <taxon>Cactaceae</taxon>
        <taxon>Cactoideae</taxon>
        <taxon>Echinocereeae</taxon>
        <taxon>Carnegiea</taxon>
    </lineage>
</organism>
<dbReference type="OrthoDB" id="691593at2759"/>
<comment type="caution">
    <text evidence="2">The sequence shown here is derived from an EMBL/GenBank/DDBJ whole genome shotgun (WGS) entry which is preliminary data.</text>
</comment>
<dbReference type="EMBL" id="JAKOGI010002677">
    <property type="protein sequence ID" value="KAJ8421545.1"/>
    <property type="molecule type" value="Genomic_DNA"/>
</dbReference>
<reference evidence="2" key="1">
    <citation type="submission" date="2022-04" db="EMBL/GenBank/DDBJ databases">
        <title>Carnegiea gigantea Genome sequencing and assembly v2.</title>
        <authorList>
            <person name="Copetti D."/>
            <person name="Sanderson M.J."/>
            <person name="Burquez A."/>
            <person name="Wojciechowski M.F."/>
        </authorList>
    </citation>
    <scope>NUCLEOTIDE SEQUENCE</scope>
    <source>
        <strain evidence="2">SGP5-SGP5p</strain>
        <tissue evidence="2">Aerial part</tissue>
    </source>
</reference>
<sequence>MGRVAKWLIMGRAQVRADYLENPCPLTDDVPYSPEHESPPLEARLGNKSSSKGGENCNSPMCVIREWVPFCEEELKSKEGLEFPNLDEYEKFYKSYAHHVGFSIRKWSSKKGNEGVQKYKYYGRSQMEREDKLISRNWLNFLDCMQEAGRDPEKLTIVSKGIQNVLKEVKDLDGATSESKISDLESFVGSSAPEQRDILPPTQCNTKESGKRLKGGKEKAMAQQAKRLKLSLNVESSEWFCLRC</sequence>
<proteinExistence type="predicted"/>